<protein>
    <submittedName>
        <fullName evidence="1">Uncharacterized protein</fullName>
    </submittedName>
</protein>
<comment type="caution">
    <text evidence="1">The sequence shown here is derived from an EMBL/GenBank/DDBJ whole genome shotgun (WGS) entry which is preliminary data.</text>
</comment>
<evidence type="ECO:0000313" key="2">
    <source>
        <dbReference type="Proteomes" id="UP000828941"/>
    </source>
</evidence>
<keyword evidence="2" id="KW-1185">Reference proteome</keyword>
<proteinExistence type="predicted"/>
<evidence type="ECO:0000313" key="1">
    <source>
        <dbReference type="EMBL" id="KAI4349487.1"/>
    </source>
</evidence>
<organism evidence="1 2">
    <name type="scientific">Bauhinia variegata</name>
    <name type="common">Purple orchid tree</name>
    <name type="synonym">Phanera variegata</name>
    <dbReference type="NCBI Taxonomy" id="167791"/>
    <lineage>
        <taxon>Eukaryota</taxon>
        <taxon>Viridiplantae</taxon>
        <taxon>Streptophyta</taxon>
        <taxon>Embryophyta</taxon>
        <taxon>Tracheophyta</taxon>
        <taxon>Spermatophyta</taxon>
        <taxon>Magnoliopsida</taxon>
        <taxon>eudicotyledons</taxon>
        <taxon>Gunneridae</taxon>
        <taxon>Pentapetalae</taxon>
        <taxon>rosids</taxon>
        <taxon>fabids</taxon>
        <taxon>Fabales</taxon>
        <taxon>Fabaceae</taxon>
        <taxon>Cercidoideae</taxon>
        <taxon>Cercideae</taxon>
        <taxon>Bauhiniinae</taxon>
        <taxon>Bauhinia</taxon>
    </lineage>
</organism>
<sequence>MDLKGIAVLGVVVVLMSCIMWTETEAQAQSGCTRALTSMSSCLNYVTGSSSSPSASCCSSLSNVVQSSPQCLCSVLNGGGSSSFGFTINQTLALSLPSACKVQTPPVSQCNGPTTPAATTPVESPFASPADSPLGSVTPSASDFPSASGSGSKIVPSTDGGVSDGSTIKVPSQFVLVVLLIASSVSAVTIF</sequence>
<dbReference type="Proteomes" id="UP000828941">
    <property type="component" value="Chromosome 4"/>
</dbReference>
<reference evidence="1 2" key="1">
    <citation type="journal article" date="2022" name="DNA Res.">
        <title>Chromosomal-level genome assembly of the orchid tree Bauhinia variegata (Leguminosae; Cercidoideae) supports the allotetraploid origin hypothesis of Bauhinia.</title>
        <authorList>
            <person name="Zhong Y."/>
            <person name="Chen Y."/>
            <person name="Zheng D."/>
            <person name="Pang J."/>
            <person name="Liu Y."/>
            <person name="Luo S."/>
            <person name="Meng S."/>
            <person name="Qian L."/>
            <person name="Wei D."/>
            <person name="Dai S."/>
            <person name="Zhou R."/>
        </authorList>
    </citation>
    <scope>NUCLEOTIDE SEQUENCE [LARGE SCALE GENOMIC DNA]</scope>
    <source>
        <strain evidence="1">BV-YZ2020</strain>
    </source>
</reference>
<accession>A0ACB9PN72</accession>
<gene>
    <name evidence="1" type="ORF">L6164_010070</name>
</gene>
<name>A0ACB9PN72_BAUVA</name>
<dbReference type="EMBL" id="CM039429">
    <property type="protein sequence ID" value="KAI4349487.1"/>
    <property type="molecule type" value="Genomic_DNA"/>
</dbReference>